<dbReference type="Pfam" id="PF01301">
    <property type="entry name" value="Glyco_hydro_35"/>
    <property type="match status" value="1"/>
</dbReference>
<reference evidence="5" key="1">
    <citation type="submission" date="2020-09" db="EMBL/GenBank/DDBJ databases">
        <title>Genome-Enabled Discovery of Anthraquinone Biosynthesis in Senna tora.</title>
        <authorList>
            <person name="Kang S.-H."/>
            <person name="Pandey R.P."/>
            <person name="Lee C.-M."/>
            <person name="Sim J.-S."/>
            <person name="Jeong J.-T."/>
            <person name="Choi B.-S."/>
            <person name="Jung M."/>
            <person name="Ginzburg D."/>
            <person name="Zhao K."/>
            <person name="Won S.Y."/>
            <person name="Oh T.-J."/>
            <person name="Yu Y."/>
            <person name="Kim N.-H."/>
            <person name="Lee O.R."/>
            <person name="Lee T.-H."/>
            <person name="Bashyal P."/>
            <person name="Kim T.-S."/>
            <person name="Lee W.-H."/>
            <person name="Kawkins C."/>
            <person name="Kim C.-K."/>
            <person name="Kim J.S."/>
            <person name="Ahn B.O."/>
            <person name="Rhee S.Y."/>
            <person name="Sohng J.K."/>
        </authorList>
    </citation>
    <scope>NUCLEOTIDE SEQUENCE</scope>
    <source>
        <tissue evidence="5">Leaf</tissue>
    </source>
</reference>
<accession>A0A834WZ73</accession>
<evidence type="ECO:0000256" key="2">
    <source>
        <dbReference type="ARBA" id="ARBA00009809"/>
    </source>
</evidence>
<dbReference type="InterPro" id="IPR001944">
    <property type="entry name" value="Glycoside_Hdrlase_35"/>
</dbReference>
<protein>
    <recommendedName>
        <fullName evidence="3">beta-galactosidase</fullName>
        <ecNumber evidence="3">3.2.1.23</ecNumber>
    </recommendedName>
</protein>
<dbReference type="Gene3D" id="3.20.20.80">
    <property type="entry name" value="Glycosidases"/>
    <property type="match status" value="1"/>
</dbReference>
<evidence type="ECO:0000313" key="6">
    <source>
        <dbReference type="Proteomes" id="UP000634136"/>
    </source>
</evidence>
<evidence type="ECO:0000256" key="1">
    <source>
        <dbReference type="ARBA" id="ARBA00001412"/>
    </source>
</evidence>
<sequence>MGIPFLFLVLHYWEDSLLKAKALSLNTIQTYVPWNLHESKPENHIFEGITNIEAFLKLCHKLDLVMVRAGPYIEAEKTFSLQCLYAMALTLIIAPPYKQMHSWHSYCDGVVNTDCSFISEWDLGGFPETCVLSTVMKWFDSFVFGKSEMTSHWLKPGSFPWTYSELHFHLSMRRSSSYVVSAWFEL</sequence>
<dbReference type="GO" id="GO:0004565">
    <property type="term" value="F:beta-galactosidase activity"/>
    <property type="evidence" value="ECO:0007669"/>
    <property type="project" value="UniProtKB-EC"/>
</dbReference>
<comment type="catalytic activity">
    <reaction evidence="1">
        <text>Hydrolysis of terminal non-reducing beta-D-galactose residues in beta-D-galactosides.</text>
        <dbReference type="EC" id="3.2.1.23"/>
    </reaction>
</comment>
<dbReference type="InterPro" id="IPR017853">
    <property type="entry name" value="GH"/>
</dbReference>
<evidence type="ECO:0000313" key="5">
    <source>
        <dbReference type="EMBL" id="KAF7835342.1"/>
    </source>
</evidence>
<dbReference type="OrthoDB" id="997719at2759"/>
<dbReference type="PANTHER" id="PTHR23421">
    <property type="entry name" value="BETA-GALACTOSIDASE RELATED"/>
    <property type="match status" value="1"/>
</dbReference>
<dbReference type="Proteomes" id="UP000634136">
    <property type="component" value="Unassembled WGS sequence"/>
</dbReference>
<name>A0A834WZ73_9FABA</name>
<dbReference type="AlphaFoldDB" id="A0A834WZ73"/>
<proteinExistence type="inferred from homology"/>
<dbReference type="SUPFAM" id="SSF51445">
    <property type="entry name" value="(Trans)glycosidases"/>
    <property type="match status" value="1"/>
</dbReference>
<keyword evidence="6" id="KW-1185">Reference proteome</keyword>
<dbReference type="EC" id="3.2.1.23" evidence="3"/>
<comment type="similarity">
    <text evidence="2">Belongs to the glycosyl hydrolase 35 family.</text>
</comment>
<feature type="domain" description="Glycoside hydrolase 35 catalytic" evidence="4">
    <location>
        <begin position="11"/>
        <end position="77"/>
    </location>
</feature>
<dbReference type="GO" id="GO:0005975">
    <property type="term" value="P:carbohydrate metabolic process"/>
    <property type="evidence" value="ECO:0007669"/>
    <property type="project" value="InterPro"/>
</dbReference>
<evidence type="ECO:0000256" key="3">
    <source>
        <dbReference type="ARBA" id="ARBA00012756"/>
    </source>
</evidence>
<comment type="caution">
    <text evidence="5">The sequence shown here is derived from an EMBL/GenBank/DDBJ whole genome shotgun (WGS) entry which is preliminary data.</text>
</comment>
<gene>
    <name evidence="5" type="ORF">G2W53_010201</name>
</gene>
<organism evidence="5 6">
    <name type="scientific">Senna tora</name>
    <dbReference type="NCBI Taxonomy" id="362788"/>
    <lineage>
        <taxon>Eukaryota</taxon>
        <taxon>Viridiplantae</taxon>
        <taxon>Streptophyta</taxon>
        <taxon>Embryophyta</taxon>
        <taxon>Tracheophyta</taxon>
        <taxon>Spermatophyta</taxon>
        <taxon>Magnoliopsida</taxon>
        <taxon>eudicotyledons</taxon>
        <taxon>Gunneridae</taxon>
        <taxon>Pentapetalae</taxon>
        <taxon>rosids</taxon>
        <taxon>fabids</taxon>
        <taxon>Fabales</taxon>
        <taxon>Fabaceae</taxon>
        <taxon>Caesalpinioideae</taxon>
        <taxon>Cassia clade</taxon>
        <taxon>Senna</taxon>
    </lineage>
</organism>
<dbReference type="EMBL" id="JAAIUW010000004">
    <property type="protein sequence ID" value="KAF7835342.1"/>
    <property type="molecule type" value="Genomic_DNA"/>
</dbReference>
<dbReference type="InterPro" id="IPR031330">
    <property type="entry name" value="Gly_Hdrlase_35_cat"/>
</dbReference>
<evidence type="ECO:0000259" key="4">
    <source>
        <dbReference type="Pfam" id="PF01301"/>
    </source>
</evidence>